<keyword evidence="2" id="KW-0975">Bacterial flagellum</keyword>
<evidence type="ECO:0000259" key="5">
    <source>
        <dbReference type="Pfam" id="PF22692"/>
    </source>
</evidence>
<dbReference type="InterPro" id="IPR010930">
    <property type="entry name" value="Flg_bb/hook_C_dom"/>
</dbReference>
<evidence type="ECO:0000259" key="3">
    <source>
        <dbReference type="Pfam" id="PF00460"/>
    </source>
</evidence>
<keyword evidence="6" id="KW-0966">Cell projection</keyword>
<evidence type="ECO:0000256" key="1">
    <source>
        <dbReference type="ARBA" id="ARBA00009677"/>
    </source>
</evidence>
<dbReference type="PANTHER" id="PTHR30435">
    <property type="entry name" value="FLAGELLAR PROTEIN"/>
    <property type="match status" value="1"/>
</dbReference>
<comment type="similarity">
    <text evidence="1 2">Belongs to the flagella basal body rod proteins family.</text>
</comment>
<dbReference type="SUPFAM" id="SSF117143">
    <property type="entry name" value="Flagellar hook protein flgE"/>
    <property type="match status" value="1"/>
</dbReference>
<dbReference type="InterPro" id="IPR012836">
    <property type="entry name" value="FlgF"/>
</dbReference>
<dbReference type="NCBIfam" id="TIGR02490">
    <property type="entry name" value="flgF"/>
    <property type="match status" value="1"/>
</dbReference>
<evidence type="ECO:0000256" key="2">
    <source>
        <dbReference type="RuleBase" id="RU362116"/>
    </source>
</evidence>
<keyword evidence="6" id="KW-0969">Cilium</keyword>
<evidence type="ECO:0000313" key="7">
    <source>
        <dbReference type="Proteomes" id="UP001240171"/>
    </source>
</evidence>
<feature type="domain" description="Flagellar basal body rod protein N-terminal" evidence="3">
    <location>
        <begin position="8"/>
        <end position="35"/>
    </location>
</feature>
<keyword evidence="6" id="KW-0282">Flagellum</keyword>
<keyword evidence="7" id="KW-1185">Reference proteome</keyword>
<evidence type="ECO:0000259" key="4">
    <source>
        <dbReference type="Pfam" id="PF06429"/>
    </source>
</evidence>
<accession>A0ABT9CCC8</accession>
<dbReference type="Pfam" id="PF00460">
    <property type="entry name" value="Flg_bb_rod"/>
    <property type="match status" value="1"/>
</dbReference>
<comment type="subcellular location">
    <subcellularLocation>
        <location evidence="2">Bacterial flagellum basal body</location>
    </subcellularLocation>
</comment>
<dbReference type="InterPro" id="IPR001444">
    <property type="entry name" value="Flag_bb_rod_N"/>
</dbReference>
<dbReference type="EMBL" id="JAUQTB010000003">
    <property type="protein sequence ID" value="MDO7906535.1"/>
    <property type="molecule type" value="Genomic_DNA"/>
</dbReference>
<dbReference type="Proteomes" id="UP001240171">
    <property type="component" value="Unassembled WGS sequence"/>
</dbReference>
<dbReference type="RefSeq" id="WP_305023717.1">
    <property type="nucleotide sequence ID" value="NZ_JAUQTB010000003.1"/>
</dbReference>
<proteinExistence type="inferred from homology"/>
<dbReference type="Pfam" id="PF06429">
    <property type="entry name" value="Flg_bbr_C"/>
    <property type="match status" value="1"/>
</dbReference>
<feature type="domain" description="Flagellar hook protein FlgE/F/G-like D1" evidence="5">
    <location>
        <begin position="96"/>
        <end position="166"/>
    </location>
</feature>
<name>A0ABT9CCC8_9BACL</name>
<dbReference type="InterPro" id="IPR037925">
    <property type="entry name" value="FlgE/F/G-like"/>
</dbReference>
<protein>
    <submittedName>
        <fullName evidence="6">Flagellar basal-body rod protein FlgF</fullName>
    </submittedName>
</protein>
<dbReference type="PANTHER" id="PTHR30435:SF19">
    <property type="entry name" value="FLAGELLAR BASAL-BODY ROD PROTEIN FLGG"/>
    <property type="match status" value="1"/>
</dbReference>
<dbReference type="Pfam" id="PF22692">
    <property type="entry name" value="LlgE_F_G_D1"/>
    <property type="match status" value="1"/>
</dbReference>
<dbReference type="InterPro" id="IPR020013">
    <property type="entry name" value="Flagellar_FlgE/F/G"/>
</dbReference>
<gene>
    <name evidence="6" type="primary">flgF</name>
    <name evidence="6" type="ORF">Q5741_08895</name>
</gene>
<reference evidence="6 7" key="1">
    <citation type="submission" date="2023-07" db="EMBL/GenBank/DDBJ databases">
        <title>Paenibacillus sp. JX-17 nov. isolated from soil.</title>
        <authorList>
            <person name="Wan Y."/>
            <person name="Liu B."/>
        </authorList>
    </citation>
    <scope>NUCLEOTIDE SEQUENCE [LARGE SCALE GENOMIC DNA]</scope>
    <source>
        <strain evidence="6 7">JX-17</strain>
    </source>
</reference>
<dbReference type="InterPro" id="IPR053967">
    <property type="entry name" value="LlgE_F_G-like_D1"/>
</dbReference>
<dbReference type="NCBIfam" id="TIGR03506">
    <property type="entry name" value="FlgEFG_subfam"/>
    <property type="match status" value="1"/>
</dbReference>
<comment type="caution">
    <text evidence="6">The sequence shown here is derived from an EMBL/GenBank/DDBJ whole genome shotgun (WGS) entry which is preliminary data.</text>
</comment>
<sequence length="273" mass="29639">MNNSMINAMVSMNSIQQRLDVISDNIANVDTVGYKGKQTSFEDTLTRVQQQPETYKQDGRSTPLGFNMGYGVRLGAITKDMSQGPLKETGQPTDLAMEGSGLFAVEANGTKAWTRDGSFHFNPDPANPKQMVLVTKEGYPVLNRQGQPVTAPVNSKVAIDDQGNVLVRIGNAAPVVGAQIQFVDPQRPDGLTQQDDNLFVLSGGLTENDVFGANAALTIPADSRIRSGYLEQSNVDLTTEMTQMMQIQRTYQLAARALTSSDTMMNLANNMRG</sequence>
<feature type="domain" description="Flagellar basal-body/hook protein C-terminal" evidence="4">
    <location>
        <begin position="226"/>
        <end position="271"/>
    </location>
</feature>
<evidence type="ECO:0000313" key="6">
    <source>
        <dbReference type="EMBL" id="MDO7906535.1"/>
    </source>
</evidence>
<organism evidence="6 7">
    <name type="scientific">Paenibacillus lacisoli</name>
    <dbReference type="NCBI Taxonomy" id="3064525"/>
    <lineage>
        <taxon>Bacteria</taxon>
        <taxon>Bacillati</taxon>
        <taxon>Bacillota</taxon>
        <taxon>Bacilli</taxon>
        <taxon>Bacillales</taxon>
        <taxon>Paenibacillaceae</taxon>
        <taxon>Paenibacillus</taxon>
    </lineage>
</organism>